<dbReference type="InterPro" id="IPR016066">
    <property type="entry name" value="A-D-PHexomutase_CS"/>
</dbReference>
<dbReference type="PANTHER" id="PTHR42946">
    <property type="entry name" value="PHOSPHOHEXOSE MUTASE"/>
    <property type="match status" value="1"/>
</dbReference>
<dbReference type="AlphaFoldDB" id="A0A6V8QEM3"/>
<dbReference type="GO" id="GO:0005975">
    <property type="term" value="P:carbohydrate metabolic process"/>
    <property type="evidence" value="ECO:0007669"/>
    <property type="project" value="InterPro"/>
</dbReference>
<feature type="active site" description="Phosphoserine intermediate" evidence="6">
    <location>
        <position position="100"/>
    </location>
</feature>
<dbReference type="PROSITE" id="PS00710">
    <property type="entry name" value="PGM_PMM"/>
    <property type="match status" value="1"/>
</dbReference>
<organism evidence="14 15">
    <name type="scientific">Candidatus Hakubella thermalkaliphila</name>
    <dbReference type="NCBI Taxonomy" id="2754717"/>
    <lineage>
        <taxon>Bacteria</taxon>
        <taxon>Bacillati</taxon>
        <taxon>Actinomycetota</taxon>
        <taxon>Actinomycetota incertae sedis</taxon>
        <taxon>Candidatus Hakubellales</taxon>
        <taxon>Candidatus Hakubellaceae</taxon>
        <taxon>Candidatus Hakubella</taxon>
    </lineage>
</organism>
<dbReference type="Pfam" id="PF02880">
    <property type="entry name" value="PGM_PMM_III"/>
    <property type="match status" value="1"/>
</dbReference>
<evidence type="ECO:0000313" key="13">
    <source>
        <dbReference type="EMBL" id="GFP29271.1"/>
    </source>
</evidence>
<evidence type="ECO:0000313" key="14">
    <source>
        <dbReference type="EMBL" id="GFP39223.1"/>
    </source>
</evidence>
<dbReference type="GO" id="GO:0008966">
    <property type="term" value="F:phosphoglucosamine mutase activity"/>
    <property type="evidence" value="ECO:0007669"/>
    <property type="project" value="UniProtKB-UniRule"/>
</dbReference>
<dbReference type="PANTHER" id="PTHR42946:SF1">
    <property type="entry name" value="PHOSPHOGLUCOMUTASE (ALPHA-D-GLUCOSE-1,6-BISPHOSPHATE-DEPENDENT)"/>
    <property type="match status" value="1"/>
</dbReference>
<dbReference type="FunFam" id="3.40.120.10:FF:000001">
    <property type="entry name" value="Phosphoglucosamine mutase"/>
    <property type="match status" value="1"/>
</dbReference>
<sequence length="450" mass="49134">MRRLFGTDGVRGIANLDLTPELAFRLGFVGTRKIVGGQGRGRIILGRDPRPSGDLLEAAIISGVCSAGVDIYKAGIIPTPAIAFLTRREGFDAGIVISASHNPLEDNGIKFFSREGLKLSDELEEAVEEELQLDQPFLDRPLGVRVGRCYDKSDAGELYIDHLLSTVSVNLGDFQLALDCANGSASAIAPLVFSRLGAQVLAINTELKGDRINLECGSTHPGAIQELVRSSQVDLGVSFDGDGDRVIAVDEKGHILDGDHILAILIYHLRHKKLLGHPLVVVTEMANIGFDMAMEKVGVKVIRTRVGDRYVLEEMIKRGAFLGGEQSGHIIFLDHSTTGDGILTALQLLQVIKESQQPLSELKKVMEKLPQRLANVRVKDKTGVISSPGLLERLDLYNRELKGRGRVLARLSGTESVVRIMVESEDEEETTRIVEELAQLARDLDRGQEK</sequence>
<name>A0A6V8QEM3_9ACTN</name>
<dbReference type="Proteomes" id="UP000588083">
    <property type="component" value="Unassembled WGS sequence"/>
</dbReference>
<evidence type="ECO:0000256" key="2">
    <source>
        <dbReference type="ARBA" id="ARBA00022553"/>
    </source>
</evidence>
<feature type="binding site" evidence="6">
    <location>
        <position position="242"/>
    </location>
    <ligand>
        <name>Mg(2+)</name>
        <dbReference type="ChEBI" id="CHEBI:18420"/>
    </ligand>
</feature>
<dbReference type="EMBL" id="BLSD01000038">
    <property type="protein sequence ID" value="GFP39223.1"/>
    <property type="molecule type" value="Genomic_DNA"/>
</dbReference>
<keyword evidence="5 6" id="KW-0413">Isomerase</keyword>
<dbReference type="InterPro" id="IPR006352">
    <property type="entry name" value="GlmM_bact"/>
</dbReference>
<comment type="cofactor">
    <cofactor evidence="6">
        <name>Mg(2+)</name>
        <dbReference type="ChEBI" id="CHEBI:18420"/>
    </cofactor>
    <text evidence="6">Binds 1 Mg(2+) ion per subunit.</text>
</comment>
<feature type="binding site" evidence="6">
    <location>
        <position position="244"/>
    </location>
    <ligand>
        <name>Mg(2+)</name>
        <dbReference type="ChEBI" id="CHEBI:18420"/>
    </ligand>
</feature>
<dbReference type="InterPro" id="IPR005846">
    <property type="entry name" value="A-D-PHexomutase_a/b/a-III"/>
</dbReference>
<dbReference type="EMBL" id="BLRZ01000005">
    <property type="protein sequence ID" value="GFP29271.1"/>
    <property type="molecule type" value="Genomic_DNA"/>
</dbReference>
<dbReference type="Gene3D" id="3.40.120.10">
    <property type="entry name" value="Alpha-D-Glucose-1,6-Bisphosphate, subunit A, domain 3"/>
    <property type="match status" value="3"/>
</dbReference>
<dbReference type="NCBIfam" id="TIGR01455">
    <property type="entry name" value="glmM"/>
    <property type="match status" value="1"/>
</dbReference>
<dbReference type="Gene3D" id="3.30.310.50">
    <property type="entry name" value="Alpha-D-phosphohexomutase, C-terminal domain"/>
    <property type="match status" value="1"/>
</dbReference>
<evidence type="ECO:0000256" key="6">
    <source>
        <dbReference type="HAMAP-Rule" id="MF_01554"/>
    </source>
</evidence>
<dbReference type="Pfam" id="PF02879">
    <property type="entry name" value="PGM_PMM_II"/>
    <property type="match status" value="1"/>
</dbReference>
<evidence type="ECO:0000259" key="11">
    <source>
        <dbReference type="Pfam" id="PF02879"/>
    </source>
</evidence>
<feature type="domain" description="Alpha-D-phosphohexomutase alpha/beta/alpha" evidence="12">
    <location>
        <begin position="257"/>
        <end position="367"/>
    </location>
</feature>
<proteinExistence type="inferred from homology"/>
<reference evidence="15 16" key="1">
    <citation type="journal article" date="2020" name="Front. Microbiol.">
        <title>Single-cell genomics of novel Actinobacteria with the Wood-Ljungdahl pathway discovered in a serpentinizing system.</title>
        <authorList>
            <person name="Merino N."/>
            <person name="Kawai M."/>
            <person name="Boyd E.S."/>
            <person name="Colman D.R."/>
            <person name="McGlynn S.E."/>
            <person name="Nealson K.H."/>
            <person name="Kurokawa K."/>
            <person name="Hongoh Y."/>
        </authorList>
    </citation>
    <scope>NUCLEOTIDE SEQUENCE [LARGE SCALE GENOMIC DNA]</scope>
    <source>
        <strain evidence="13 16">S34</strain>
        <strain evidence="14 15">S47</strain>
    </source>
</reference>
<dbReference type="GO" id="GO:0000287">
    <property type="term" value="F:magnesium ion binding"/>
    <property type="evidence" value="ECO:0007669"/>
    <property type="project" value="UniProtKB-UniRule"/>
</dbReference>
<dbReference type="Pfam" id="PF00408">
    <property type="entry name" value="PGM_PMM_IV"/>
    <property type="match status" value="1"/>
</dbReference>
<dbReference type="InterPro" id="IPR036900">
    <property type="entry name" value="A-D-PHexomutase_C_sf"/>
</dbReference>
<feature type="domain" description="Alpha-D-phosphohexomutase alpha/beta/alpha" evidence="10">
    <location>
        <begin position="2"/>
        <end position="132"/>
    </location>
</feature>
<dbReference type="InterPro" id="IPR005841">
    <property type="entry name" value="Alpha-D-phosphohexomutase_SF"/>
</dbReference>
<dbReference type="GO" id="GO:0004615">
    <property type="term" value="F:phosphomannomutase activity"/>
    <property type="evidence" value="ECO:0007669"/>
    <property type="project" value="TreeGrafter"/>
</dbReference>
<accession>A0A6V8QEM3</accession>
<comment type="function">
    <text evidence="6 8">Catalyzes the conversion of glucosamine-6-phosphate to glucosamine-1-phosphate.</text>
</comment>
<evidence type="ECO:0000256" key="3">
    <source>
        <dbReference type="ARBA" id="ARBA00022723"/>
    </source>
</evidence>
<evidence type="ECO:0000313" key="16">
    <source>
        <dbReference type="Proteomes" id="UP000588083"/>
    </source>
</evidence>
<dbReference type="GO" id="GO:0009252">
    <property type="term" value="P:peptidoglycan biosynthetic process"/>
    <property type="evidence" value="ECO:0007669"/>
    <property type="project" value="TreeGrafter"/>
</dbReference>
<dbReference type="EC" id="5.4.2.10" evidence="6 8"/>
<evidence type="ECO:0000256" key="7">
    <source>
        <dbReference type="RuleBase" id="RU004326"/>
    </source>
</evidence>
<feature type="binding site" description="via phosphate group" evidence="6">
    <location>
        <position position="100"/>
    </location>
    <ligand>
        <name>Mg(2+)</name>
        <dbReference type="ChEBI" id="CHEBI:18420"/>
    </ligand>
</feature>
<dbReference type="HAMAP" id="MF_01554_B">
    <property type="entry name" value="GlmM_B"/>
    <property type="match status" value="1"/>
</dbReference>
<feature type="domain" description="Alpha-D-phosphohexomutase C-terminal" evidence="9">
    <location>
        <begin position="373"/>
        <end position="439"/>
    </location>
</feature>
<keyword evidence="4 6" id="KW-0460">Magnesium</keyword>
<evidence type="ECO:0000256" key="4">
    <source>
        <dbReference type="ARBA" id="ARBA00022842"/>
    </source>
</evidence>
<dbReference type="InterPro" id="IPR005843">
    <property type="entry name" value="A-D-PHexomutase_C"/>
</dbReference>
<protein>
    <recommendedName>
        <fullName evidence="6 8">Phosphoglucosamine mutase</fullName>
        <ecNumber evidence="6 8">5.4.2.10</ecNumber>
    </recommendedName>
</protein>
<dbReference type="GO" id="GO:0005829">
    <property type="term" value="C:cytosol"/>
    <property type="evidence" value="ECO:0007669"/>
    <property type="project" value="TreeGrafter"/>
</dbReference>
<dbReference type="SUPFAM" id="SSF53738">
    <property type="entry name" value="Phosphoglucomutase, first 3 domains"/>
    <property type="match status" value="3"/>
</dbReference>
<evidence type="ECO:0000256" key="1">
    <source>
        <dbReference type="ARBA" id="ARBA00010231"/>
    </source>
</evidence>
<feature type="domain" description="Alpha-D-phosphohexomutase alpha/beta/alpha" evidence="11">
    <location>
        <begin position="159"/>
        <end position="253"/>
    </location>
</feature>
<dbReference type="InterPro" id="IPR016055">
    <property type="entry name" value="A-D-PHexomutase_a/b/a-I/II/III"/>
</dbReference>
<keyword evidence="16" id="KW-1185">Reference proteome</keyword>
<dbReference type="Pfam" id="PF02878">
    <property type="entry name" value="PGM_PMM_I"/>
    <property type="match status" value="1"/>
</dbReference>
<comment type="caution">
    <text evidence="14">The sequence shown here is derived from an EMBL/GenBank/DDBJ whole genome shotgun (WGS) entry which is preliminary data.</text>
</comment>
<evidence type="ECO:0000259" key="12">
    <source>
        <dbReference type="Pfam" id="PF02880"/>
    </source>
</evidence>
<dbReference type="CDD" id="cd05802">
    <property type="entry name" value="GlmM"/>
    <property type="match status" value="1"/>
</dbReference>
<comment type="PTM">
    <text evidence="6">Activated by phosphorylation.</text>
</comment>
<dbReference type="FunFam" id="3.40.120.10:FF:000003">
    <property type="entry name" value="Phosphoglucosamine mutase"/>
    <property type="match status" value="1"/>
</dbReference>
<evidence type="ECO:0000313" key="15">
    <source>
        <dbReference type="Proteomes" id="UP000569018"/>
    </source>
</evidence>
<dbReference type="RefSeq" id="WP_176235614.1">
    <property type="nucleotide sequence ID" value="NZ_BLRZ01000005.1"/>
</dbReference>
<gene>
    <name evidence="6" type="primary">glmM</name>
    <name evidence="13" type="ORF">HKBW3S34_00190</name>
    <name evidence="14" type="ORF">HKBW3S47_00923</name>
</gene>
<keyword evidence="2 6" id="KW-0597">Phosphoprotein</keyword>
<dbReference type="InterPro" id="IPR005844">
    <property type="entry name" value="A-D-PHexomutase_a/b/a-I"/>
</dbReference>
<dbReference type="PRINTS" id="PR00509">
    <property type="entry name" value="PGMPMM"/>
</dbReference>
<comment type="similarity">
    <text evidence="1 6 7">Belongs to the phosphohexose mutase family.</text>
</comment>
<feature type="binding site" evidence="6">
    <location>
        <position position="240"/>
    </location>
    <ligand>
        <name>Mg(2+)</name>
        <dbReference type="ChEBI" id="CHEBI:18420"/>
    </ligand>
</feature>
<dbReference type="InterPro" id="IPR050060">
    <property type="entry name" value="Phosphoglucosamine_mutase"/>
</dbReference>
<dbReference type="Proteomes" id="UP000569018">
    <property type="component" value="Unassembled WGS sequence"/>
</dbReference>
<evidence type="ECO:0000256" key="8">
    <source>
        <dbReference type="RuleBase" id="RU004327"/>
    </source>
</evidence>
<dbReference type="SUPFAM" id="SSF55957">
    <property type="entry name" value="Phosphoglucomutase, C-terminal domain"/>
    <property type="match status" value="1"/>
</dbReference>
<feature type="modified residue" description="Phosphoserine" evidence="6">
    <location>
        <position position="100"/>
    </location>
</feature>
<evidence type="ECO:0000256" key="5">
    <source>
        <dbReference type="ARBA" id="ARBA00023235"/>
    </source>
</evidence>
<evidence type="ECO:0000259" key="9">
    <source>
        <dbReference type="Pfam" id="PF00408"/>
    </source>
</evidence>
<dbReference type="InterPro" id="IPR005845">
    <property type="entry name" value="A-D-PHexomutase_a/b/a-II"/>
</dbReference>
<dbReference type="GO" id="GO:0006048">
    <property type="term" value="P:UDP-N-acetylglucosamine biosynthetic process"/>
    <property type="evidence" value="ECO:0007669"/>
    <property type="project" value="TreeGrafter"/>
</dbReference>
<keyword evidence="3 6" id="KW-0479">Metal-binding</keyword>
<evidence type="ECO:0000259" key="10">
    <source>
        <dbReference type="Pfam" id="PF02878"/>
    </source>
</evidence>
<comment type="catalytic activity">
    <reaction evidence="6 8">
        <text>alpha-D-glucosamine 1-phosphate = D-glucosamine 6-phosphate</text>
        <dbReference type="Rhea" id="RHEA:23424"/>
        <dbReference type="ChEBI" id="CHEBI:58516"/>
        <dbReference type="ChEBI" id="CHEBI:58725"/>
        <dbReference type="EC" id="5.4.2.10"/>
    </reaction>
</comment>